<feature type="signal peptide" evidence="27">
    <location>
        <begin position="1"/>
        <end position="20"/>
    </location>
</feature>
<evidence type="ECO:0000256" key="18">
    <source>
        <dbReference type="ARBA" id="ARBA00023257"/>
    </source>
</evidence>
<evidence type="ECO:0000313" key="30">
    <source>
        <dbReference type="Proteomes" id="UP001497644"/>
    </source>
</evidence>
<dbReference type="PANTHER" id="PTHR21559">
    <property type="entry name" value="DYSTROGLYCAN-RELATED"/>
    <property type="match status" value="1"/>
</dbReference>
<dbReference type="GO" id="GO:0042383">
    <property type="term" value="C:sarcolemma"/>
    <property type="evidence" value="ECO:0007669"/>
    <property type="project" value="UniProtKB-SubCell"/>
</dbReference>
<dbReference type="InterPro" id="IPR008465">
    <property type="entry name" value="DAG1_C"/>
</dbReference>
<keyword evidence="7" id="KW-0963">Cytoplasm</keyword>
<keyword evidence="30" id="KW-1185">Reference proteome</keyword>
<dbReference type="InterPro" id="IPR027468">
    <property type="entry name" value="Alpha-dystroglycan_domain_2"/>
</dbReference>
<evidence type="ECO:0000256" key="23">
    <source>
        <dbReference type="ARBA" id="ARBA00031034"/>
    </source>
</evidence>
<dbReference type="Gene3D" id="3.30.70.1040">
    <property type="entry name" value="Dystroglycan, domain 2"/>
    <property type="match status" value="1"/>
</dbReference>
<keyword evidence="26" id="KW-0472">Membrane</keyword>
<name>A0AAV2NZK7_9HYME</name>
<keyword evidence="16" id="KW-0206">Cytoskeleton</keyword>
<evidence type="ECO:0000256" key="3">
    <source>
        <dbReference type="ARBA" id="ARBA00004245"/>
    </source>
</evidence>
<dbReference type="GO" id="GO:0002009">
    <property type="term" value="P:morphogenesis of an epithelium"/>
    <property type="evidence" value="ECO:0007669"/>
    <property type="project" value="TreeGrafter"/>
</dbReference>
<dbReference type="SUPFAM" id="SSF111006">
    <property type="entry name" value="Dystroglycan, domain 2"/>
    <property type="match status" value="1"/>
</dbReference>
<feature type="region of interest" description="Disordered" evidence="25">
    <location>
        <begin position="1052"/>
        <end position="1159"/>
    </location>
</feature>
<evidence type="ECO:0000256" key="5">
    <source>
        <dbReference type="ARBA" id="ARBA00004642"/>
    </source>
</evidence>
<dbReference type="PANTHER" id="PTHR21559:SF21">
    <property type="entry name" value="DYSTROGLYCAN 1"/>
    <property type="match status" value="1"/>
</dbReference>
<dbReference type="InterPro" id="IPR041631">
    <property type="entry name" value="Alpha_DG1_N2"/>
</dbReference>
<evidence type="ECO:0000259" key="28">
    <source>
        <dbReference type="PROSITE" id="PS51699"/>
    </source>
</evidence>
<evidence type="ECO:0000256" key="11">
    <source>
        <dbReference type="ARBA" id="ARBA00022729"/>
    </source>
</evidence>
<dbReference type="PROSITE" id="PS51699">
    <property type="entry name" value="SEA_DG"/>
    <property type="match status" value="2"/>
</dbReference>
<dbReference type="InterPro" id="IPR030398">
    <property type="entry name" value="SEA_DG_dom"/>
</dbReference>
<feature type="compositionally biased region" description="Basic and acidic residues" evidence="25">
    <location>
        <begin position="56"/>
        <end position="69"/>
    </location>
</feature>
<feature type="transmembrane region" description="Helical" evidence="26">
    <location>
        <begin position="1021"/>
        <end position="1045"/>
    </location>
</feature>
<dbReference type="GO" id="GO:0016011">
    <property type="term" value="C:dystroglycan complex"/>
    <property type="evidence" value="ECO:0007669"/>
    <property type="project" value="TreeGrafter"/>
</dbReference>
<gene>
    <name evidence="29" type="ORF">LPLAT_LOCUS10945</name>
</gene>
<evidence type="ECO:0000256" key="24">
    <source>
        <dbReference type="ARBA" id="ARBA00034100"/>
    </source>
</evidence>
<evidence type="ECO:0000256" key="13">
    <source>
        <dbReference type="ARBA" id="ARBA00023018"/>
    </source>
</evidence>
<reference evidence="29" key="1">
    <citation type="submission" date="2024-04" db="EMBL/GenBank/DDBJ databases">
        <authorList>
            <consortium name="Molecular Ecology Group"/>
        </authorList>
    </citation>
    <scope>NUCLEOTIDE SEQUENCE</scope>
</reference>
<feature type="chain" id="PRO_5043752198" description="Dystroglycan 1" evidence="27">
    <location>
        <begin position="21"/>
        <end position="1159"/>
    </location>
</feature>
<feature type="compositionally biased region" description="Basic and acidic residues" evidence="25">
    <location>
        <begin position="394"/>
        <end position="405"/>
    </location>
</feature>
<dbReference type="GO" id="GO:0021675">
    <property type="term" value="P:nerve development"/>
    <property type="evidence" value="ECO:0007669"/>
    <property type="project" value="TreeGrafter"/>
</dbReference>
<evidence type="ECO:0000256" key="14">
    <source>
        <dbReference type="ARBA" id="ARBA00023157"/>
    </source>
</evidence>
<evidence type="ECO:0000256" key="4">
    <source>
        <dbReference type="ARBA" id="ARBA00004251"/>
    </source>
</evidence>
<keyword evidence="14" id="KW-1015">Disulfide bond</keyword>
<feature type="compositionally biased region" description="Basic and acidic residues" evidence="25">
    <location>
        <begin position="752"/>
        <end position="767"/>
    </location>
</feature>
<dbReference type="InterPro" id="IPR015919">
    <property type="entry name" value="Cadherin-like_sf"/>
</dbReference>
<feature type="region of interest" description="Disordered" evidence="25">
    <location>
        <begin position="308"/>
        <end position="425"/>
    </location>
</feature>
<keyword evidence="10 26" id="KW-0812">Transmembrane</keyword>
<comment type="subcellular location">
    <subcellularLocation>
        <location evidence="1">Cell membrane</location>
        <location evidence="1">Sarcolemma</location>
    </subcellularLocation>
    <subcellularLocation>
        <location evidence="4">Cell membrane</location>
        <topology evidence="4">Single-pass type I membrane protein</topology>
    </subcellularLocation>
    <subcellularLocation>
        <location evidence="3">Cytoplasm</location>
        <location evidence="3">Cytoskeleton</location>
    </subcellularLocation>
    <subcellularLocation>
        <location evidence="5">Nucleus</location>
        <location evidence="5">Nucleoplasm</location>
    </subcellularLocation>
    <subcellularLocation>
        <location evidence="24">Postsynaptic cell membrane</location>
    </subcellularLocation>
    <subcellularLocation>
        <location evidence="2">Secreted</location>
        <location evidence="2">Extracellular space</location>
    </subcellularLocation>
</comment>
<dbReference type="GO" id="GO:0043236">
    <property type="term" value="F:laminin binding"/>
    <property type="evidence" value="ECO:0007669"/>
    <property type="project" value="TreeGrafter"/>
</dbReference>
<keyword evidence="11 27" id="KW-0732">Signal</keyword>
<dbReference type="Gene3D" id="2.60.40.10">
    <property type="entry name" value="Immunoglobulins"/>
    <property type="match status" value="3"/>
</dbReference>
<evidence type="ECO:0000256" key="26">
    <source>
        <dbReference type="SAM" id="Phobius"/>
    </source>
</evidence>
<feature type="domain" description="Peptidase S72" evidence="28">
    <location>
        <begin position="633"/>
        <end position="749"/>
    </location>
</feature>
<evidence type="ECO:0000256" key="16">
    <source>
        <dbReference type="ARBA" id="ARBA00023212"/>
    </source>
</evidence>
<evidence type="ECO:0000256" key="21">
    <source>
        <dbReference type="ARBA" id="ARBA00026224"/>
    </source>
</evidence>
<dbReference type="GO" id="GO:0005654">
    <property type="term" value="C:nucleoplasm"/>
    <property type="evidence" value="ECO:0007669"/>
    <property type="project" value="UniProtKB-SubCell"/>
</dbReference>
<dbReference type="AlphaFoldDB" id="A0AAV2NZK7"/>
<comment type="function">
    <text evidence="20">Transmembrane protein that plays important roles in connecting the extracellular matrix to the cytoskeleton. Acts as a cell adhesion receptor in both muscle and non-muscle tissues. Receptor for both DMD and UTRN and, through these interactions, scaffolds axin to the cytoskeleton. Also functions in cell adhesion-mediated signaling and implicated in cell polarity.</text>
</comment>
<dbReference type="SMART" id="SM00736">
    <property type="entry name" value="CADG"/>
    <property type="match status" value="2"/>
</dbReference>
<dbReference type="Pfam" id="PF05454">
    <property type="entry name" value="DAG1"/>
    <property type="match status" value="2"/>
</dbReference>
<feature type="domain" description="Peptidase S72" evidence="28">
    <location>
        <begin position="877"/>
        <end position="989"/>
    </location>
</feature>
<evidence type="ECO:0000256" key="17">
    <source>
        <dbReference type="ARBA" id="ARBA00023242"/>
    </source>
</evidence>
<dbReference type="EMBL" id="OZ034829">
    <property type="protein sequence ID" value="CAL1685462.1"/>
    <property type="molecule type" value="Genomic_DNA"/>
</dbReference>
<comment type="function">
    <text evidence="19">The dystroglycan complex is involved in a number of processes including laminin and basement membrane assembly, sarcolemmal stability, cell survival, peripheral nerve myelination, nodal structure, cell migration, and epithelial polarization.</text>
</comment>
<feature type="region of interest" description="Disordered" evidence="25">
    <location>
        <begin position="40"/>
        <end position="77"/>
    </location>
</feature>
<evidence type="ECO:0000256" key="12">
    <source>
        <dbReference type="ARBA" id="ARBA00022989"/>
    </source>
</evidence>
<feature type="compositionally biased region" description="Pro residues" evidence="25">
    <location>
        <begin position="1145"/>
        <end position="1159"/>
    </location>
</feature>
<evidence type="ECO:0000256" key="2">
    <source>
        <dbReference type="ARBA" id="ARBA00004239"/>
    </source>
</evidence>
<feature type="compositionally biased region" description="Low complexity" evidence="25">
    <location>
        <begin position="406"/>
        <end position="425"/>
    </location>
</feature>
<evidence type="ECO:0000256" key="7">
    <source>
        <dbReference type="ARBA" id="ARBA00022490"/>
    </source>
</evidence>
<keyword evidence="17" id="KW-0539">Nucleus</keyword>
<dbReference type="GO" id="GO:0005576">
    <property type="term" value="C:extracellular region"/>
    <property type="evidence" value="ECO:0007669"/>
    <property type="project" value="UniProtKB-SubCell"/>
</dbReference>
<feature type="compositionally biased region" description="Acidic residues" evidence="25">
    <location>
        <begin position="327"/>
        <end position="354"/>
    </location>
</feature>
<feature type="region of interest" description="Disordered" evidence="25">
    <location>
        <begin position="485"/>
        <end position="506"/>
    </location>
</feature>
<keyword evidence="13" id="KW-0770">Synapse</keyword>
<keyword evidence="12 26" id="KW-1133">Transmembrane helix</keyword>
<evidence type="ECO:0000256" key="19">
    <source>
        <dbReference type="ARBA" id="ARBA00023567"/>
    </source>
</evidence>
<evidence type="ECO:0000256" key="8">
    <source>
        <dbReference type="ARBA" id="ARBA00022525"/>
    </source>
</evidence>
<proteinExistence type="predicted"/>
<evidence type="ECO:0000256" key="15">
    <source>
        <dbReference type="ARBA" id="ARBA00023180"/>
    </source>
</evidence>
<evidence type="ECO:0000313" key="29">
    <source>
        <dbReference type="EMBL" id="CAL1685462.1"/>
    </source>
</evidence>
<dbReference type="Pfam" id="PF05345">
    <property type="entry name" value="He_PIG"/>
    <property type="match status" value="2"/>
</dbReference>
<accession>A0AAV2NZK7</accession>
<dbReference type="GO" id="GO:0045211">
    <property type="term" value="C:postsynaptic membrane"/>
    <property type="evidence" value="ECO:0007669"/>
    <property type="project" value="UniProtKB-SubCell"/>
</dbReference>
<feature type="region of interest" description="Disordered" evidence="25">
    <location>
        <begin position="752"/>
        <end position="777"/>
    </location>
</feature>
<keyword evidence="18" id="KW-0628">Postsynaptic cell membrane</keyword>
<keyword evidence="9" id="KW-0597">Phosphoprotein</keyword>
<evidence type="ECO:0000256" key="27">
    <source>
        <dbReference type="SAM" id="SignalP"/>
    </source>
</evidence>
<dbReference type="GO" id="GO:0005509">
    <property type="term" value="F:calcium ion binding"/>
    <property type="evidence" value="ECO:0007669"/>
    <property type="project" value="InterPro"/>
</dbReference>
<dbReference type="Pfam" id="PF18424">
    <property type="entry name" value="a_DG1_N2"/>
    <property type="match status" value="1"/>
</dbReference>
<feature type="compositionally biased region" description="Basic and acidic residues" evidence="25">
    <location>
        <begin position="367"/>
        <end position="387"/>
    </location>
</feature>
<dbReference type="InterPro" id="IPR013783">
    <property type="entry name" value="Ig-like_fold"/>
</dbReference>
<evidence type="ECO:0000256" key="22">
    <source>
        <dbReference type="ARBA" id="ARBA00030092"/>
    </source>
</evidence>
<evidence type="ECO:0000256" key="6">
    <source>
        <dbReference type="ARBA" id="ARBA00022475"/>
    </source>
</evidence>
<sequence>MKKHPHVLTCILLLLPLALGLSLQEDDLVFDDVGEDNDNDNLPAGPALINHHATRGRSDRYEHGSSSRDGRRHASRVERTWGVSDSVVPVGHVFKMKIPRQAFSGNVDFYEVRGTSNRDRFPEWMHWDDAASTLLGVPLKEDTGNYHLTVTAFGKHRDTAKDQFVVQVVPEKLEELKHKDGRTHCDDGEEQTVLTILLDAAIEKLSPTIRTNAIENLAGFLGLHTSAFSMHSQGVKTLGSSTILTGPGNVKLHRFRKNHLTAIQWQVGCDGHLWKHQADLVKQLREQAKDGTLAEVLQLPVISWRVRTDSSPSLRNRREAGSGDYGDGYDDNYDDNYEDNEDDYDGEEGEDDNEDSRVPPTYVPDMKIPEHPHRHHHGEETIDWKNEDVDEEEIVPRMRQSELENRTTTPTPEQTTTSTREPSTTMVPTPIVITDVNITTPSSVVVTNVSTTVTTATTPVNVINATTTTTNAISSTSELRTTLSTIPSSTSTTTTTTTTSTAAPTTTTTTTARIFTESIEFGQVNFPPRRDKRLKKIPVTAGKSLSYVIPANTFTDFEDGDTRNLKLSLYWHGAPLKTTHWLQFNHHLQEIYGLPLEKDISTWNYELVATDSEGANVSDSLDIHVQQHKLSRSVNHEFTIYLRVDKRNEFPTDVDWERKVIQSLAVVYGGDNVQHITVRSIEINTSDREQVIFTWTNDNVPRSSDCPRETINRLWRVLVDTNGDPSSSLRRVLAPEITVKRVVFQGIGQCEDMNRPEEPKVSTEEPKANFPPVPRNQVDHVNATVGQLLVFKVPEDTFFDAEDGSSRNMKMSLLTIDRIPIPPHEWLQFDNKNQEFYGVPMRTDIGRKEYQLVVTDKDGASSTDGLVVVVHPAPPMTHTVEFSMTLDIPYDSFAHSALQKRNFIEKLRDLYEDKDTSAISLHSISNGSTVITWHNRTLPTSYCAHEEVNRLRSVLVKSDNDRRSVTDEVLEVMGLKFPVKQITVIPMGICLGELTGVHSPDSHVPPVDDSTSVGAFHDDYLLTYVLPAIIILIMLILAGIIACVLHRRRRSGKMSVSEQDDERQSFRSKGIPVIFQDELEEKPDPGNKSPVILKEEKPPLPPPEYQKAEDGADVPMLPKENSEEPYQPPPPFATNRDTNRQNRPKPTPTYRKPPPYVPP</sequence>
<dbReference type="GO" id="GO:0005856">
    <property type="term" value="C:cytoskeleton"/>
    <property type="evidence" value="ECO:0007669"/>
    <property type="project" value="UniProtKB-SubCell"/>
</dbReference>
<dbReference type="InterPro" id="IPR006644">
    <property type="entry name" value="Cadg"/>
</dbReference>
<evidence type="ECO:0000256" key="10">
    <source>
        <dbReference type="ARBA" id="ARBA00022692"/>
    </source>
</evidence>
<evidence type="ECO:0000256" key="1">
    <source>
        <dbReference type="ARBA" id="ARBA00004135"/>
    </source>
</evidence>
<dbReference type="CDD" id="cd11303">
    <property type="entry name" value="Dystroglycan_repeat"/>
    <property type="match status" value="1"/>
</dbReference>
<dbReference type="GO" id="GO:0007411">
    <property type="term" value="P:axon guidance"/>
    <property type="evidence" value="ECO:0007669"/>
    <property type="project" value="TreeGrafter"/>
</dbReference>
<keyword evidence="6" id="KW-1003">Cell membrane</keyword>
<evidence type="ECO:0000256" key="20">
    <source>
        <dbReference type="ARBA" id="ARBA00024991"/>
    </source>
</evidence>
<dbReference type="Proteomes" id="UP001497644">
    <property type="component" value="Chromosome 6"/>
</dbReference>
<evidence type="ECO:0000256" key="9">
    <source>
        <dbReference type="ARBA" id="ARBA00022553"/>
    </source>
</evidence>
<keyword evidence="15" id="KW-0325">Glycoprotein</keyword>
<evidence type="ECO:0000256" key="25">
    <source>
        <dbReference type="SAM" id="MobiDB-lite"/>
    </source>
</evidence>
<protein>
    <recommendedName>
        <fullName evidence="21">Dystroglycan 1</fullName>
    </recommendedName>
    <alternativeName>
        <fullName evidence="23">Dystroglycan</fullName>
    </alternativeName>
    <alternativeName>
        <fullName evidence="22">Dystrophin-associated glycoprotein 1</fullName>
    </alternativeName>
</protein>
<organism evidence="29 30">
    <name type="scientific">Lasius platythorax</name>
    <dbReference type="NCBI Taxonomy" id="488582"/>
    <lineage>
        <taxon>Eukaryota</taxon>
        <taxon>Metazoa</taxon>
        <taxon>Ecdysozoa</taxon>
        <taxon>Arthropoda</taxon>
        <taxon>Hexapoda</taxon>
        <taxon>Insecta</taxon>
        <taxon>Pterygota</taxon>
        <taxon>Neoptera</taxon>
        <taxon>Endopterygota</taxon>
        <taxon>Hymenoptera</taxon>
        <taxon>Apocrita</taxon>
        <taxon>Aculeata</taxon>
        <taxon>Formicoidea</taxon>
        <taxon>Formicidae</taxon>
        <taxon>Formicinae</taxon>
        <taxon>Lasius</taxon>
        <taxon>Lasius</taxon>
    </lineage>
</organism>
<dbReference type="SUPFAM" id="SSF49313">
    <property type="entry name" value="Cadherin-like"/>
    <property type="match status" value="3"/>
</dbReference>
<keyword evidence="8" id="KW-0964">Secreted</keyword>